<accession>A0A542CSI9</accession>
<reference evidence="1 2" key="1">
    <citation type="submission" date="2019-06" db="EMBL/GenBank/DDBJ databases">
        <title>Sequencing the genomes of 1000 actinobacteria strains.</title>
        <authorList>
            <person name="Klenk H.-P."/>
        </authorList>
    </citation>
    <scope>NUCLEOTIDE SEQUENCE [LARGE SCALE GENOMIC DNA]</scope>
    <source>
        <strain evidence="1 2">DSM 45679</strain>
    </source>
</reference>
<dbReference type="Gene3D" id="1.10.10.2910">
    <property type="match status" value="1"/>
</dbReference>
<proteinExistence type="predicted"/>
<comment type="caution">
    <text evidence="1">The sequence shown here is derived from an EMBL/GenBank/DDBJ whole genome shotgun (WGS) entry which is preliminary data.</text>
</comment>
<sequence>MCRTGWRVRERELRRRCRELLRALDIRPPLDVEELCRRVGERRGRAIRLVPHPIPVPGPFGAWIAARDADYILYQQETTHAHQRHIILHELGHILAGSDSDERDDELLTELYPGVDPGDLRARYPDLDPEAVRRALRRTGYRSEDERRAETVATIILEWAAVLDRVAPAASAEAPAQRMAAALGDRVGWL</sequence>
<name>A0A542CSI9_AMYCI</name>
<dbReference type="Proteomes" id="UP000320876">
    <property type="component" value="Unassembled WGS sequence"/>
</dbReference>
<organism evidence="1 2">
    <name type="scientific">Amycolatopsis cihanbeyliensis</name>
    <dbReference type="NCBI Taxonomy" id="1128664"/>
    <lineage>
        <taxon>Bacteria</taxon>
        <taxon>Bacillati</taxon>
        <taxon>Actinomycetota</taxon>
        <taxon>Actinomycetes</taxon>
        <taxon>Pseudonocardiales</taxon>
        <taxon>Pseudonocardiaceae</taxon>
        <taxon>Amycolatopsis</taxon>
    </lineage>
</organism>
<gene>
    <name evidence="1" type="ORF">FB471_5940</name>
</gene>
<evidence type="ECO:0008006" key="3">
    <source>
        <dbReference type="Google" id="ProtNLM"/>
    </source>
</evidence>
<evidence type="ECO:0000313" key="1">
    <source>
        <dbReference type="EMBL" id="TQI93795.1"/>
    </source>
</evidence>
<protein>
    <recommendedName>
        <fullName evidence="3">IrrE N-terminal-like domain-containing protein</fullName>
    </recommendedName>
</protein>
<keyword evidence="2" id="KW-1185">Reference proteome</keyword>
<evidence type="ECO:0000313" key="2">
    <source>
        <dbReference type="Proteomes" id="UP000320876"/>
    </source>
</evidence>
<dbReference type="AlphaFoldDB" id="A0A542CSI9"/>
<dbReference type="EMBL" id="VFML01000002">
    <property type="protein sequence ID" value="TQI93795.1"/>
    <property type="molecule type" value="Genomic_DNA"/>
</dbReference>